<dbReference type="SUPFAM" id="SSF52540">
    <property type="entry name" value="P-loop containing nucleoside triphosphate hydrolases"/>
    <property type="match status" value="1"/>
</dbReference>
<protein>
    <recommendedName>
        <fullName evidence="3">Thymidylate kinase</fullName>
    </recommendedName>
</protein>
<evidence type="ECO:0000313" key="2">
    <source>
        <dbReference type="Proteomes" id="UP001501469"/>
    </source>
</evidence>
<evidence type="ECO:0000313" key="1">
    <source>
        <dbReference type="EMBL" id="GAA4036003.1"/>
    </source>
</evidence>
<proteinExistence type="predicted"/>
<dbReference type="Gene3D" id="3.40.50.300">
    <property type="entry name" value="P-loop containing nucleotide triphosphate hydrolases"/>
    <property type="match status" value="1"/>
</dbReference>
<dbReference type="Proteomes" id="UP001501469">
    <property type="component" value="Unassembled WGS sequence"/>
</dbReference>
<name>A0ABP7U4K6_9BACT</name>
<gene>
    <name evidence="1" type="ORF">GCM10022409_21120</name>
</gene>
<dbReference type="InterPro" id="IPR011009">
    <property type="entry name" value="Kinase-like_dom_sf"/>
</dbReference>
<comment type="caution">
    <text evidence="1">The sequence shown here is derived from an EMBL/GenBank/DDBJ whole genome shotgun (WGS) entry which is preliminary data.</text>
</comment>
<evidence type="ECO:0008006" key="3">
    <source>
        <dbReference type="Google" id="ProtNLM"/>
    </source>
</evidence>
<accession>A0ABP7U4K6</accession>
<keyword evidence="2" id="KW-1185">Reference proteome</keyword>
<organism evidence="1 2">
    <name type="scientific">Hymenobacter glaciei</name>
    <dbReference type="NCBI Taxonomy" id="877209"/>
    <lineage>
        <taxon>Bacteria</taxon>
        <taxon>Pseudomonadati</taxon>
        <taxon>Bacteroidota</taxon>
        <taxon>Cytophagia</taxon>
        <taxon>Cytophagales</taxon>
        <taxon>Hymenobacteraceae</taxon>
        <taxon>Hymenobacter</taxon>
    </lineage>
</organism>
<dbReference type="SUPFAM" id="SSF56112">
    <property type="entry name" value="Protein kinase-like (PK-like)"/>
    <property type="match status" value="1"/>
</dbReference>
<dbReference type="InterPro" id="IPR027417">
    <property type="entry name" value="P-loop_NTPase"/>
</dbReference>
<dbReference type="EMBL" id="BAABDK010000016">
    <property type="protein sequence ID" value="GAA4036003.1"/>
    <property type="molecule type" value="Genomic_DNA"/>
</dbReference>
<reference evidence="2" key="1">
    <citation type="journal article" date="2019" name="Int. J. Syst. Evol. Microbiol.">
        <title>The Global Catalogue of Microorganisms (GCM) 10K type strain sequencing project: providing services to taxonomists for standard genome sequencing and annotation.</title>
        <authorList>
            <consortium name="The Broad Institute Genomics Platform"/>
            <consortium name="The Broad Institute Genome Sequencing Center for Infectious Disease"/>
            <person name="Wu L."/>
            <person name="Ma J."/>
        </authorList>
    </citation>
    <scope>NUCLEOTIDE SEQUENCE [LARGE SCALE GENOMIC DNA]</scope>
    <source>
        <strain evidence="2">JCM 17225</strain>
    </source>
</reference>
<sequence>MDKLGYVPTQARGIRLRGMCNPDGSLRWVWPATMHEPLFLEFYNAASPKAKLFEWSVRLAFACGLQGLLFPLLPTRYGRTGVQGWPMTDFALFTGTPGTYRKAVCCHTNTTGQRFFVKMPLTPAATLCVQAETQALRGLADRPAVSFRVPEVAAAPHAGFLHQTSVKPAQAARASCLTPRHLAYLREQLHETSVRRPLADTTFWQSTEAQVSELQGLPETRIPYGLRAKLLQLYHRIDSEQVAALAFAHGDFTSWNCWLGPDLVALYDLEFAQPEAPLLYDLFHFHVQQGLLVSRRRPAQVRAAMWQQARAEFPALPEAELALAWQLYLLHHVSRYALAYHVQEAWHAQVQWQLTGWNELLTLELAPHAAHRQLCLYDFLDSLQPRAGVVLKQRAENAYYPGPTADLDLLVSRPQVARSVAFLRSFPLVRSVAVRRQAHMRSVDCFFQDGTFLSIDLLHELWRKSVSVMDGAEVLAHARHAAGITVPALRHDFEYTWLFYWLNGSDLPAAHRRHFEQCTPAEQGEMLDHLATKYNLHFSSIGAAATHQPALAQEVREHLREHSGSGFFRRQWRALCYGWGVATSFFRPNGFVISFSGVDGAGKSTVIEKVKEHLEKKWRKRVVVLRHRPSVLPILSAWKYGRAEAERRTMASLPRQGLNQSLKSSLARFSYYYLDYLLGQAVVWLKYTSRGQVVLYDRYYFDFINDGERSNIRLPERLTKALYTFVSKPRLNFFLYAAPEVILRRKQELSGEAIVQLTLKYRTLFGQLAGQYPQSRYVPIENDNLDNTLALIGQYIQAEV</sequence>